<evidence type="ECO:0000256" key="1">
    <source>
        <dbReference type="ARBA" id="ARBA00004571"/>
    </source>
</evidence>
<evidence type="ECO:0000256" key="9">
    <source>
        <dbReference type="SAM" id="SignalP"/>
    </source>
</evidence>
<dbReference type="InterPro" id="IPR039426">
    <property type="entry name" value="TonB-dep_rcpt-like"/>
</dbReference>
<comment type="similarity">
    <text evidence="8">Belongs to the TonB-dependent receptor family.</text>
</comment>
<evidence type="ECO:0000256" key="6">
    <source>
        <dbReference type="ARBA" id="ARBA00023136"/>
    </source>
</evidence>
<evidence type="ECO:0000313" key="12">
    <source>
        <dbReference type="Proteomes" id="UP000182257"/>
    </source>
</evidence>
<evidence type="ECO:0000313" key="11">
    <source>
        <dbReference type="EMBL" id="SEA28569.1"/>
    </source>
</evidence>
<evidence type="ECO:0000256" key="5">
    <source>
        <dbReference type="ARBA" id="ARBA00022729"/>
    </source>
</evidence>
<accession>A0A1H3ZXZ6</accession>
<dbReference type="Pfam" id="PF13715">
    <property type="entry name" value="CarbopepD_reg_2"/>
    <property type="match status" value="1"/>
</dbReference>
<proteinExistence type="inferred from homology"/>
<keyword evidence="2 8" id="KW-0813">Transport</keyword>
<dbReference type="EMBL" id="FNRF01000002">
    <property type="protein sequence ID" value="SEA28569.1"/>
    <property type="molecule type" value="Genomic_DNA"/>
</dbReference>
<keyword evidence="6 8" id="KW-0472">Membrane</keyword>
<evidence type="ECO:0000259" key="10">
    <source>
        <dbReference type="Pfam" id="PF07715"/>
    </source>
</evidence>
<name>A0A1H3ZXZ6_XYLRU</name>
<organism evidence="11 12">
    <name type="scientific">Xylanibacter ruminicola</name>
    <name type="common">Prevotella ruminicola</name>
    <dbReference type="NCBI Taxonomy" id="839"/>
    <lineage>
        <taxon>Bacteria</taxon>
        <taxon>Pseudomonadati</taxon>
        <taxon>Bacteroidota</taxon>
        <taxon>Bacteroidia</taxon>
        <taxon>Bacteroidales</taxon>
        <taxon>Prevotellaceae</taxon>
        <taxon>Xylanibacter</taxon>
    </lineage>
</organism>
<dbReference type="Gene3D" id="2.170.130.10">
    <property type="entry name" value="TonB-dependent receptor, plug domain"/>
    <property type="match status" value="1"/>
</dbReference>
<reference evidence="11 12" key="1">
    <citation type="submission" date="2016-10" db="EMBL/GenBank/DDBJ databases">
        <authorList>
            <person name="de Groot N.N."/>
        </authorList>
    </citation>
    <scope>NUCLEOTIDE SEQUENCE [LARGE SCALE GENOMIC DNA]</scope>
    <source>
        <strain evidence="11 12">D31d</strain>
    </source>
</reference>
<sequence>MKKEKSFLSSHLRVCMMAICLLFAAVVNAQNVTVKGNVTDQKGEPVIGATVKAEGTQTGTVTNYDGDFTINCRNGATLNISYIGFASKQVKAEAGKFLSIVLEEEATTLNEVVVTAMGIKKDAKKLGYSVSTVGAEELTKVGSPTFASAMYGKAAGVRIQTAPGGGTSSVSINVRGMSSITGTTQPLIILDGVPIRNGDANTQVDYWQNERIESNGLVDINPEDIESVSILKGAAASALYGSEAANGVVVITTKTGQGQQGVGVEFGTNLNWEKAAYMPDLQNEFGPGSWGYRGNVNDYQIATGGFVEQEYNGQKYKTVEATNNYWGPKYDGSQVYYWDGKQRAYNGLGSNPWTTLFRTGMSQQYNVAVTKAGEWGNVRFGYTFNHVDAMQRNSSNGKHNFSLNGTLNILKNVKLDFSAQYLRQNIKNRAYRISRITLNYGGMIGSFDDVALMIDKTVTSKGFIYSTGDGQSETPDENLIYGPGTAALMSEYLWKILGQMQEENHNRFIAGVTPSWEIIPGLTLRGRIATDMTAEDIENRNNAKRAIGYTTNNSDLGSYSLMNRKYETYYGDVMLMFDKTFAEKHNITANVGWSGRQEKTFASTVSTNGGLSVTNWFNLAASNLTPNASQTDISSLRTAWFGTLSYGYDNWAYVEGTLRNEKISTLAPDYNSFTYPSVNASAIVTELLKDKRPGWWDYGKIRASYGIVGNAPEVYRANVLYNQSQIGSYLYNTIGTSLGNLSLKPEKKYEFELGLEAKFLKNRAGFEISYYSNTVKDQILPISLPRTAGGNSIMLNIGELKNHGLEIAVYGTPIQTKDWQLDLRANIAFNTNKVTKLMDGLDNIQHRAFDNSAYLYSYEGQPMGDWYVYKYKRDDQGRKIIGDDGLPIRDTELSKVGNAMPKGVGGFSANLRWKQLFMDATFDFRIGGDVLNQYWQYAMETGILKSTLPGREGHGGLPYYYEDNKISSSGTIIAGTAPAGYTQFNDGMIVEGVKADGTPNTKIIPAGIYYKNSYGWGASTHNSYEDAIQDNSYLKLRELSIGYMLPKEILKSFGCQSLTVSVFARNPFYIFKNLKEMDAESGDGTNWIGQAVAGNSSAASRSFGFSLRAKF</sequence>
<dbReference type="GO" id="GO:0015344">
    <property type="term" value="F:siderophore uptake transmembrane transporter activity"/>
    <property type="evidence" value="ECO:0007669"/>
    <property type="project" value="TreeGrafter"/>
</dbReference>
<dbReference type="PANTHER" id="PTHR30069:SF29">
    <property type="entry name" value="HEMOGLOBIN AND HEMOGLOBIN-HAPTOGLOBIN-BINDING PROTEIN 1-RELATED"/>
    <property type="match status" value="1"/>
</dbReference>
<dbReference type="PROSITE" id="PS52016">
    <property type="entry name" value="TONB_DEPENDENT_REC_3"/>
    <property type="match status" value="1"/>
</dbReference>
<dbReference type="GO" id="GO:0009279">
    <property type="term" value="C:cell outer membrane"/>
    <property type="evidence" value="ECO:0007669"/>
    <property type="project" value="UniProtKB-SubCell"/>
</dbReference>
<evidence type="ECO:0000256" key="7">
    <source>
        <dbReference type="ARBA" id="ARBA00023237"/>
    </source>
</evidence>
<dbReference type="InterPro" id="IPR012910">
    <property type="entry name" value="Plug_dom"/>
</dbReference>
<dbReference type="SUPFAM" id="SSF56935">
    <property type="entry name" value="Porins"/>
    <property type="match status" value="1"/>
</dbReference>
<dbReference type="InterPro" id="IPR008969">
    <property type="entry name" value="CarboxyPept-like_regulatory"/>
</dbReference>
<dbReference type="GO" id="GO:0044718">
    <property type="term" value="P:siderophore transmembrane transport"/>
    <property type="evidence" value="ECO:0007669"/>
    <property type="project" value="TreeGrafter"/>
</dbReference>
<evidence type="ECO:0000256" key="8">
    <source>
        <dbReference type="PROSITE-ProRule" id="PRU01360"/>
    </source>
</evidence>
<dbReference type="Pfam" id="PF07715">
    <property type="entry name" value="Plug"/>
    <property type="match status" value="1"/>
</dbReference>
<keyword evidence="4 8" id="KW-0812">Transmembrane</keyword>
<keyword evidence="5 9" id="KW-0732">Signal</keyword>
<dbReference type="InterPro" id="IPR023997">
    <property type="entry name" value="TonB-dep_OMP_SusC/RagA_CS"/>
</dbReference>
<dbReference type="PANTHER" id="PTHR30069">
    <property type="entry name" value="TONB-DEPENDENT OUTER MEMBRANE RECEPTOR"/>
    <property type="match status" value="1"/>
</dbReference>
<dbReference type="InterPro" id="IPR036942">
    <property type="entry name" value="Beta-barrel_TonB_sf"/>
</dbReference>
<dbReference type="NCBIfam" id="TIGR04056">
    <property type="entry name" value="OMP_RagA_SusC"/>
    <property type="match status" value="1"/>
</dbReference>
<evidence type="ECO:0000256" key="2">
    <source>
        <dbReference type="ARBA" id="ARBA00022448"/>
    </source>
</evidence>
<evidence type="ECO:0000256" key="4">
    <source>
        <dbReference type="ARBA" id="ARBA00022692"/>
    </source>
</evidence>
<dbReference type="AlphaFoldDB" id="A0A1H3ZXZ6"/>
<keyword evidence="3 8" id="KW-1134">Transmembrane beta strand</keyword>
<dbReference type="Proteomes" id="UP000182257">
    <property type="component" value="Unassembled WGS sequence"/>
</dbReference>
<dbReference type="RefSeq" id="WP_074760497.1">
    <property type="nucleotide sequence ID" value="NZ_FNRF01000002.1"/>
</dbReference>
<dbReference type="Gene3D" id="2.60.40.1120">
    <property type="entry name" value="Carboxypeptidase-like, regulatory domain"/>
    <property type="match status" value="1"/>
</dbReference>
<dbReference type="InterPro" id="IPR023996">
    <property type="entry name" value="TonB-dep_OMP_SusC/RagA"/>
</dbReference>
<keyword evidence="7 8" id="KW-0998">Cell outer membrane</keyword>
<evidence type="ECO:0000256" key="3">
    <source>
        <dbReference type="ARBA" id="ARBA00022452"/>
    </source>
</evidence>
<feature type="signal peptide" evidence="9">
    <location>
        <begin position="1"/>
        <end position="29"/>
    </location>
</feature>
<comment type="subcellular location">
    <subcellularLocation>
        <location evidence="1 8">Cell outer membrane</location>
        <topology evidence="1 8">Multi-pass membrane protein</topology>
    </subcellularLocation>
</comment>
<feature type="domain" description="TonB-dependent receptor plug" evidence="10">
    <location>
        <begin position="124"/>
        <end position="248"/>
    </location>
</feature>
<gene>
    <name evidence="11" type="ORF">SAMN05216462_0973</name>
</gene>
<dbReference type="Gene3D" id="2.40.170.20">
    <property type="entry name" value="TonB-dependent receptor, beta-barrel domain"/>
    <property type="match status" value="1"/>
</dbReference>
<protein>
    <submittedName>
        <fullName evidence="11">TonB-linked outer membrane protein, SusC/RagA family</fullName>
    </submittedName>
</protein>
<dbReference type="SUPFAM" id="SSF49464">
    <property type="entry name" value="Carboxypeptidase regulatory domain-like"/>
    <property type="match status" value="1"/>
</dbReference>
<feature type="chain" id="PRO_5010201759" evidence="9">
    <location>
        <begin position="30"/>
        <end position="1111"/>
    </location>
</feature>
<dbReference type="InterPro" id="IPR037066">
    <property type="entry name" value="Plug_dom_sf"/>
</dbReference>
<dbReference type="NCBIfam" id="TIGR04057">
    <property type="entry name" value="SusC_RagA_signa"/>
    <property type="match status" value="1"/>
</dbReference>